<evidence type="ECO:0000313" key="1">
    <source>
        <dbReference type="EMBL" id="CAI2168715.1"/>
    </source>
</evidence>
<evidence type="ECO:0000313" key="2">
    <source>
        <dbReference type="Proteomes" id="UP001153678"/>
    </source>
</evidence>
<proteinExistence type="predicted"/>
<dbReference type="Proteomes" id="UP001153678">
    <property type="component" value="Unassembled WGS sequence"/>
</dbReference>
<accession>A0A9W4SGZ3</accession>
<organism evidence="1 2">
    <name type="scientific">Funneliformis geosporum</name>
    <dbReference type="NCBI Taxonomy" id="1117311"/>
    <lineage>
        <taxon>Eukaryota</taxon>
        <taxon>Fungi</taxon>
        <taxon>Fungi incertae sedis</taxon>
        <taxon>Mucoromycota</taxon>
        <taxon>Glomeromycotina</taxon>
        <taxon>Glomeromycetes</taxon>
        <taxon>Glomerales</taxon>
        <taxon>Glomeraceae</taxon>
        <taxon>Funneliformis</taxon>
    </lineage>
</organism>
<protein>
    <submittedName>
        <fullName evidence="1">5748_t:CDS:1</fullName>
    </submittedName>
</protein>
<dbReference type="EMBL" id="CAMKVN010000513">
    <property type="protein sequence ID" value="CAI2168715.1"/>
    <property type="molecule type" value="Genomic_DNA"/>
</dbReference>
<gene>
    <name evidence="1" type="ORF">FWILDA_LOCUS3721</name>
</gene>
<keyword evidence="2" id="KW-1185">Reference proteome</keyword>
<name>A0A9W4SGZ3_9GLOM</name>
<comment type="caution">
    <text evidence="1">The sequence shown here is derived from an EMBL/GenBank/DDBJ whole genome shotgun (WGS) entry which is preliminary data.</text>
</comment>
<dbReference type="AlphaFoldDB" id="A0A9W4SGZ3"/>
<sequence>MHKSQGVFYKIHKVEPVCLEQSLIGWTKIAGIQRKIHKSRGVN</sequence>
<reference evidence="1" key="1">
    <citation type="submission" date="2022-08" db="EMBL/GenBank/DDBJ databases">
        <authorList>
            <person name="Kallberg Y."/>
            <person name="Tangrot J."/>
            <person name="Rosling A."/>
        </authorList>
    </citation>
    <scope>NUCLEOTIDE SEQUENCE</scope>
    <source>
        <strain evidence="1">Wild A</strain>
    </source>
</reference>